<proteinExistence type="predicted"/>
<dbReference type="AlphaFoldDB" id="A0A5Q6RW21"/>
<feature type="domain" description="FAD-binding PCMH-type" evidence="1">
    <location>
        <begin position="1"/>
        <end position="193"/>
    </location>
</feature>
<dbReference type="OrthoDB" id="3574189at2"/>
<dbReference type="InterPro" id="IPR016169">
    <property type="entry name" value="FAD-bd_PCMH_sub2"/>
</dbReference>
<reference evidence="2 3" key="1">
    <citation type="submission" date="2019-09" db="EMBL/GenBank/DDBJ databases">
        <title>Mumia zhuanghuii sp. nov. isolated from the intestinal contents of plateau pika (Ochotona curzoniae) in the Qinghai-Tibet plateau of China.</title>
        <authorList>
            <person name="Tian Z."/>
        </authorList>
    </citation>
    <scope>NUCLEOTIDE SEQUENCE [LARGE SCALE GENOMIC DNA]</scope>
    <source>
        <strain evidence="3">350</strain>
    </source>
</reference>
<dbReference type="InterPro" id="IPR036318">
    <property type="entry name" value="FAD-bd_PCMH-like_sf"/>
</dbReference>
<dbReference type="PROSITE" id="PS51387">
    <property type="entry name" value="FAD_PCMH"/>
    <property type="match status" value="1"/>
</dbReference>
<evidence type="ECO:0000313" key="2">
    <source>
        <dbReference type="EMBL" id="KAA1422259.1"/>
    </source>
</evidence>
<dbReference type="Pfam" id="PF00941">
    <property type="entry name" value="FAD_binding_5"/>
    <property type="match status" value="1"/>
</dbReference>
<protein>
    <submittedName>
        <fullName evidence="2">FAD-binding molybdopterin dehydrogenase</fullName>
    </submittedName>
</protein>
<dbReference type="GO" id="GO:0071949">
    <property type="term" value="F:FAD binding"/>
    <property type="evidence" value="ECO:0007669"/>
    <property type="project" value="InterPro"/>
</dbReference>
<dbReference type="PANTHER" id="PTHR42659">
    <property type="entry name" value="XANTHINE DEHYDROGENASE SUBUNIT C-RELATED"/>
    <property type="match status" value="1"/>
</dbReference>
<dbReference type="GO" id="GO:0016491">
    <property type="term" value="F:oxidoreductase activity"/>
    <property type="evidence" value="ECO:0007669"/>
    <property type="project" value="InterPro"/>
</dbReference>
<organism evidence="2 3">
    <name type="scientific">Mumia zhuanghuii</name>
    <dbReference type="NCBI Taxonomy" id="2585211"/>
    <lineage>
        <taxon>Bacteria</taxon>
        <taxon>Bacillati</taxon>
        <taxon>Actinomycetota</taxon>
        <taxon>Actinomycetes</taxon>
        <taxon>Propionibacteriales</taxon>
        <taxon>Nocardioidaceae</taxon>
        <taxon>Mumia</taxon>
    </lineage>
</organism>
<sequence>MDLVDVRSVTTPGTRRELADWRPGDAVLAGGTFLFSEPQPSVRRLVDVTGLGWAPLVVDDDGLEIAATCTLATLAAAAGDPAPLLRGSARRVAPAYAFPPGWTLGAVVRQAVDALVASFKIWHLATVGGNVCLGLPAGAMTSLLSGLGGTATVWRRDLSTYEVPVADLVIGEAETLLSPGDVVRSFRVPISALTAPVAFGRASLSSRGRSASVVVARSATDESTGRDVAIITVTAATPRPYAVVLPARVAADDWHAALDHAIGASTWLDDVHGAADWRRAQTHRLGLEVLAGIGVLRWPSR</sequence>
<dbReference type="Proteomes" id="UP000307768">
    <property type="component" value="Unassembled WGS sequence"/>
</dbReference>
<dbReference type="InterPro" id="IPR002346">
    <property type="entry name" value="Mopterin_DH_FAD-bd"/>
</dbReference>
<accession>A0A5Q6RW21</accession>
<evidence type="ECO:0000313" key="3">
    <source>
        <dbReference type="Proteomes" id="UP000307768"/>
    </source>
</evidence>
<dbReference type="InterPro" id="IPR051312">
    <property type="entry name" value="Diverse_Substr_Oxidored"/>
</dbReference>
<dbReference type="SUPFAM" id="SSF56176">
    <property type="entry name" value="FAD-binding/transporter-associated domain-like"/>
    <property type="match status" value="1"/>
</dbReference>
<name>A0A5Q6RW21_9ACTN</name>
<dbReference type="RefSeq" id="WP_149770215.1">
    <property type="nucleotide sequence ID" value="NZ_VDFQ02000004.1"/>
</dbReference>
<gene>
    <name evidence="2" type="ORF">FE697_013930</name>
</gene>
<evidence type="ECO:0000259" key="1">
    <source>
        <dbReference type="PROSITE" id="PS51387"/>
    </source>
</evidence>
<dbReference type="InterPro" id="IPR016166">
    <property type="entry name" value="FAD-bd_PCMH"/>
</dbReference>
<dbReference type="Gene3D" id="3.30.465.10">
    <property type="match status" value="1"/>
</dbReference>
<dbReference type="PANTHER" id="PTHR42659:SF9">
    <property type="entry name" value="XANTHINE DEHYDROGENASE FAD-BINDING SUBUNIT XDHB-RELATED"/>
    <property type="match status" value="1"/>
</dbReference>
<dbReference type="EMBL" id="VDFQ02000004">
    <property type="protein sequence ID" value="KAA1422259.1"/>
    <property type="molecule type" value="Genomic_DNA"/>
</dbReference>
<comment type="caution">
    <text evidence="2">The sequence shown here is derived from an EMBL/GenBank/DDBJ whole genome shotgun (WGS) entry which is preliminary data.</text>
</comment>